<keyword evidence="2" id="KW-1185">Reference proteome</keyword>
<protein>
    <submittedName>
        <fullName evidence="1">PqqD family protein</fullName>
    </submittedName>
</protein>
<dbReference type="Proteomes" id="UP001631969">
    <property type="component" value="Unassembled WGS sequence"/>
</dbReference>
<dbReference type="EMBL" id="JBJURJ010000015">
    <property type="protein sequence ID" value="MFM9330944.1"/>
    <property type="molecule type" value="Genomic_DNA"/>
</dbReference>
<sequence length="131" mass="15075">MKLNQIDELIMNSAPVLKESLEFKQNKKTLGDKNLNDTGIWILEHLDGVKKVNEVCKKAIEKYSDVDEEIIKRDTVDFVYNLYQWGYLDSVNLPVVSNYSEPKIFLKENLETENETPARSGCGQCKINYIA</sequence>
<evidence type="ECO:0000313" key="2">
    <source>
        <dbReference type="Proteomes" id="UP001631969"/>
    </source>
</evidence>
<name>A0ACC7P5T9_9BACL</name>
<reference evidence="1" key="1">
    <citation type="submission" date="2024-12" db="EMBL/GenBank/DDBJ databases">
        <authorList>
            <person name="Wu N."/>
        </authorList>
    </citation>
    <scope>NUCLEOTIDE SEQUENCE</scope>
    <source>
        <strain evidence="1">P15</strain>
    </source>
</reference>
<accession>A0ACC7P5T9</accession>
<gene>
    <name evidence="1" type="ORF">ACI1P1_21870</name>
</gene>
<comment type="caution">
    <text evidence="1">The sequence shown here is derived from an EMBL/GenBank/DDBJ whole genome shotgun (WGS) entry which is preliminary data.</text>
</comment>
<evidence type="ECO:0000313" key="1">
    <source>
        <dbReference type="EMBL" id="MFM9330944.1"/>
    </source>
</evidence>
<organism evidence="1 2">
    <name type="scientific">Paenibacillus mesotrionivorans</name>
    <dbReference type="NCBI Taxonomy" id="3160968"/>
    <lineage>
        <taxon>Bacteria</taxon>
        <taxon>Bacillati</taxon>
        <taxon>Bacillota</taxon>
        <taxon>Bacilli</taxon>
        <taxon>Bacillales</taxon>
        <taxon>Paenibacillaceae</taxon>
        <taxon>Paenibacillus</taxon>
    </lineage>
</organism>
<proteinExistence type="predicted"/>